<dbReference type="SUPFAM" id="SSF90123">
    <property type="entry name" value="ABC transporter transmembrane region"/>
    <property type="match status" value="1"/>
</dbReference>
<dbReference type="Proteomes" id="UP000198122">
    <property type="component" value="Unassembled WGS sequence"/>
</dbReference>
<dbReference type="Gene3D" id="3.40.50.300">
    <property type="entry name" value="P-loop containing nucleotide triphosphate hydrolases"/>
    <property type="match status" value="1"/>
</dbReference>
<keyword evidence="2 6" id="KW-0812">Transmembrane</keyword>
<organism evidence="8 9">
    <name type="scientific">Kytococcus aerolatus</name>
    <dbReference type="NCBI Taxonomy" id="592308"/>
    <lineage>
        <taxon>Bacteria</taxon>
        <taxon>Bacillati</taxon>
        <taxon>Actinomycetota</taxon>
        <taxon>Actinomycetes</taxon>
        <taxon>Micrococcales</taxon>
        <taxon>Kytococcaceae</taxon>
        <taxon>Kytococcus</taxon>
    </lineage>
</organism>
<dbReference type="InterPro" id="IPR036640">
    <property type="entry name" value="ABC1_TM_sf"/>
</dbReference>
<dbReference type="InterPro" id="IPR011527">
    <property type="entry name" value="ABC1_TM_dom"/>
</dbReference>
<evidence type="ECO:0000256" key="1">
    <source>
        <dbReference type="ARBA" id="ARBA00004651"/>
    </source>
</evidence>
<feature type="transmembrane region" description="Helical" evidence="6">
    <location>
        <begin position="173"/>
        <end position="195"/>
    </location>
</feature>
<evidence type="ECO:0000313" key="8">
    <source>
        <dbReference type="EMBL" id="SNC63077.1"/>
    </source>
</evidence>
<evidence type="ECO:0000256" key="2">
    <source>
        <dbReference type="ARBA" id="ARBA00022692"/>
    </source>
</evidence>
<keyword evidence="4 6" id="KW-0472">Membrane</keyword>
<dbReference type="PANTHER" id="PTHR24221:SF654">
    <property type="entry name" value="ATP-BINDING CASSETTE SUB-FAMILY B MEMBER 6"/>
    <property type="match status" value="1"/>
</dbReference>
<dbReference type="AlphaFoldDB" id="A0A212TAJ4"/>
<dbReference type="SUPFAM" id="SSF52540">
    <property type="entry name" value="P-loop containing nucleoside triphosphate hydrolases"/>
    <property type="match status" value="1"/>
</dbReference>
<accession>A0A212TAJ4</accession>
<dbReference type="EMBL" id="FYEZ01000001">
    <property type="protein sequence ID" value="SNC63077.1"/>
    <property type="molecule type" value="Genomic_DNA"/>
</dbReference>
<comment type="subcellular location">
    <subcellularLocation>
        <location evidence="1">Cell membrane</location>
        <topology evidence="1">Multi-pass membrane protein</topology>
    </subcellularLocation>
</comment>
<evidence type="ECO:0000256" key="4">
    <source>
        <dbReference type="ARBA" id="ARBA00023136"/>
    </source>
</evidence>
<proteinExistence type="predicted"/>
<feature type="transmembrane region" description="Helical" evidence="6">
    <location>
        <begin position="147"/>
        <end position="167"/>
    </location>
</feature>
<sequence>MRPVRPRAEDRSDLPQTHEARLAAAELPPVWEGARRRHLTLLVLSGLGQAAAAATIAWFTPHLLSAPSAGARWRLTAVLVLAAVAVGLLRWAEWVLAELLGQHYVLEVRRLLVSAALAPGRQANLGITVARTTNDLSALRNWVAQGIAPLASGIPLVVGVVVALLLISWPLGVAVLVTALALVGVIGLLAAPVLARSRELRRRRGRMASHIADTVAAATTVRAAGGVERELRRLDDLSDEVRRASVTRAVLAGVMRGGAASVAVLAMILAGITAAWVRLPADQLTTALLLVGLVSTPVQDMGRVAEYRQAHLAACIVLARALRRGRTEPAPEPRSGRRAHGGRGFLHVHDLPGPDPHRGAPELLAGQGARVHVTSRDPEQVDALVARLVGDEPGTDGWVQLDGWDLDTVPGRRRRRLLGYVSADAPLEQGRLSRAVRYRRPDSDEPVSEVLERVGLTQAVTALPRGERTMLRRGGEPLTREQRVLLHLARGLYGDPPLLVLHDVHDQLSPTGQEALARALETYRGVVLATGDRTPPGWRTWTLDGSTPLRLVPAPTTPRSPEESP</sequence>
<dbReference type="PANTHER" id="PTHR24221">
    <property type="entry name" value="ATP-BINDING CASSETTE SUB-FAMILY B"/>
    <property type="match status" value="1"/>
</dbReference>
<evidence type="ECO:0000313" key="9">
    <source>
        <dbReference type="Proteomes" id="UP000198122"/>
    </source>
</evidence>
<keyword evidence="9" id="KW-1185">Reference proteome</keyword>
<evidence type="ECO:0000259" key="7">
    <source>
        <dbReference type="PROSITE" id="PS50929"/>
    </source>
</evidence>
<dbReference type="Gene3D" id="1.20.1560.10">
    <property type="entry name" value="ABC transporter type 1, transmembrane domain"/>
    <property type="match status" value="1"/>
</dbReference>
<dbReference type="GO" id="GO:0005886">
    <property type="term" value="C:plasma membrane"/>
    <property type="evidence" value="ECO:0007669"/>
    <property type="project" value="UniProtKB-SubCell"/>
</dbReference>
<evidence type="ECO:0000256" key="6">
    <source>
        <dbReference type="SAM" id="Phobius"/>
    </source>
</evidence>
<gene>
    <name evidence="8" type="ORF">SAMN05445756_0830</name>
</gene>
<evidence type="ECO:0000256" key="3">
    <source>
        <dbReference type="ARBA" id="ARBA00022989"/>
    </source>
</evidence>
<feature type="transmembrane region" description="Helical" evidence="6">
    <location>
        <begin position="39"/>
        <end position="59"/>
    </location>
</feature>
<name>A0A212TAJ4_9MICO</name>
<dbReference type="InterPro" id="IPR039421">
    <property type="entry name" value="Type_1_exporter"/>
</dbReference>
<feature type="domain" description="ABC transmembrane type-1" evidence="7">
    <location>
        <begin position="41"/>
        <end position="310"/>
    </location>
</feature>
<evidence type="ECO:0000256" key="5">
    <source>
        <dbReference type="SAM" id="MobiDB-lite"/>
    </source>
</evidence>
<dbReference type="GO" id="GO:0140359">
    <property type="term" value="F:ABC-type transporter activity"/>
    <property type="evidence" value="ECO:0007669"/>
    <property type="project" value="InterPro"/>
</dbReference>
<dbReference type="GO" id="GO:0005524">
    <property type="term" value="F:ATP binding"/>
    <property type="evidence" value="ECO:0007669"/>
    <property type="project" value="InterPro"/>
</dbReference>
<dbReference type="Pfam" id="PF00664">
    <property type="entry name" value="ABC_membrane"/>
    <property type="match status" value="1"/>
</dbReference>
<dbReference type="PROSITE" id="PS50929">
    <property type="entry name" value="ABC_TM1F"/>
    <property type="match status" value="1"/>
</dbReference>
<keyword evidence="3 6" id="KW-1133">Transmembrane helix</keyword>
<reference evidence="8 9" key="1">
    <citation type="submission" date="2017-06" db="EMBL/GenBank/DDBJ databases">
        <authorList>
            <person name="Kim H.J."/>
            <person name="Triplett B.A."/>
        </authorList>
    </citation>
    <scope>NUCLEOTIDE SEQUENCE [LARGE SCALE GENOMIC DNA]</scope>
    <source>
        <strain evidence="8 9">DSM 22179</strain>
    </source>
</reference>
<feature type="transmembrane region" description="Helical" evidence="6">
    <location>
        <begin position="71"/>
        <end position="92"/>
    </location>
</feature>
<protein>
    <submittedName>
        <fullName evidence="8">ABC-type multidrug transport system, ATPase and permease component</fullName>
    </submittedName>
</protein>
<feature type="region of interest" description="Disordered" evidence="5">
    <location>
        <begin position="544"/>
        <end position="565"/>
    </location>
</feature>
<feature type="transmembrane region" description="Helical" evidence="6">
    <location>
        <begin position="258"/>
        <end position="277"/>
    </location>
</feature>
<dbReference type="InterPro" id="IPR027417">
    <property type="entry name" value="P-loop_NTPase"/>
</dbReference>